<sequence length="167" mass="19257">MFPARFSAAIKQNPLLVGFPQVINRTGNERRERERETRDRQKSERRETDRREAEIRRTLPMVRCPCFAPFHVLLALPLRVLRKKSSGLKESLEAMAGGHHGNGITYGGLTLHTTKGWHSRVGKGMCAMMWFWILYRAKQDGAVVLGWRHPWDHPHGHGHAESHEKVH</sequence>
<keyword evidence="3" id="KW-1185">Reference proteome</keyword>
<reference evidence="2" key="1">
    <citation type="submission" date="2024-02" db="EMBL/GenBank/DDBJ databases">
        <authorList>
            <consortium name="ELIXIR-Norway"/>
            <consortium name="Elixir Norway"/>
        </authorList>
    </citation>
    <scope>NUCLEOTIDE SEQUENCE</scope>
</reference>
<dbReference type="PANTHER" id="PTHR36987">
    <property type="entry name" value="NADH DEHYDROGENASE [UBIQUINONE] 1 BETA SUBCOMPLEX SUBUNIT 2-LIKE"/>
    <property type="match status" value="1"/>
</dbReference>
<dbReference type="EMBL" id="OZ019894">
    <property type="protein sequence ID" value="CAK9216375.1"/>
    <property type="molecule type" value="Genomic_DNA"/>
</dbReference>
<dbReference type="PANTHER" id="PTHR36987:SF1">
    <property type="entry name" value="NADH DEHYDROGENASE [UBIQUINONE] 1 BETA SUBCOMPLEX SUBUNIT 2"/>
    <property type="match status" value="1"/>
</dbReference>
<gene>
    <name evidence="2" type="ORF">CSSPTR1EN2_LOCUS13439</name>
</gene>
<accession>A0ABP0UBQ8</accession>
<dbReference type="InterPro" id="IPR044980">
    <property type="entry name" value="NDUFB2_plant/fungi"/>
</dbReference>
<name>A0ABP0UBQ8_9BRYO</name>
<evidence type="ECO:0000256" key="1">
    <source>
        <dbReference type="SAM" id="MobiDB-lite"/>
    </source>
</evidence>
<proteinExistence type="predicted"/>
<protein>
    <submittedName>
        <fullName evidence="2">Uncharacterized protein</fullName>
    </submittedName>
</protein>
<evidence type="ECO:0000313" key="2">
    <source>
        <dbReference type="EMBL" id="CAK9216375.1"/>
    </source>
</evidence>
<dbReference type="Proteomes" id="UP001497512">
    <property type="component" value="Chromosome 2"/>
</dbReference>
<evidence type="ECO:0000313" key="3">
    <source>
        <dbReference type="Proteomes" id="UP001497512"/>
    </source>
</evidence>
<feature type="region of interest" description="Disordered" evidence="1">
    <location>
        <begin position="27"/>
        <end position="51"/>
    </location>
</feature>
<organism evidence="2 3">
    <name type="scientific">Sphagnum troendelagicum</name>
    <dbReference type="NCBI Taxonomy" id="128251"/>
    <lineage>
        <taxon>Eukaryota</taxon>
        <taxon>Viridiplantae</taxon>
        <taxon>Streptophyta</taxon>
        <taxon>Embryophyta</taxon>
        <taxon>Bryophyta</taxon>
        <taxon>Sphagnophytina</taxon>
        <taxon>Sphagnopsida</taxon>
        <taxon>Sphagnales</taxon>
        <taxon>Sphagnaceae</taxon>
        <taxon>Sphagnum</taxon>
    </lineage>
</organism>